<name>A0A0F9CJE5_9ZZZZ</name>
<reference evidence="2" key="1">
    <citation type="journal article" date="2015" name="Nature">
        <title>Complex archaea that bridge the gap between prokaryotes and eukaryotes.</title>
        <authorList>
            <person name="Spang A."/>
            <person name="Saw J.H."/>
            <person name="Jorgensen S.L."/>
            <person name="Zaremba-Niedzwiedzka K."/>
            <person name="Martijn J."/>
            <person name="Lind A.E."/>
            <person name="van Eijk R."/>
            <person name="Schleper C."/>
            <person name="Guy L."/>
            <person name="Ettema T.J."/>
        </authorList>
    </citation>
    <scope>NUCLEOTIDE SEQUENCE</scope>
</reference>
<dbReference type="EMBL" id="LAZR01033028">
    <property type="protein sequence ID" value="KKL49239.1"/>
    <property type="molecule type" value="Genomic_DNA"/>
</dbReference>
<evidence type="ECO:0000256" key="1">
    <source>
        <dbReference type="SAM" id="MobiDB-lite"/>
    </source>
</evidence>
<gene>
    <name evidence="2" type="ORF">LCGC14_2317490</name>
</gene>
<feature type="region of interest" description="Disordered" evidence="1">
    <location>
        <begin position="1"/>
        <end position="24"/>
    </location>
</feature>
<accession>A0A0F9CJE5</accession>
<dbReference type="AlphaFoldDB" id="A0A0F9CJE5"/>
<feature type="non-terminal residue" evidence="2">
    <location>
        <position position="1"/>
    </location>
</feature>
<sequence length="61" mass="6608">FKATPGERFGWTNHQGARLAGSTPAWKQVQTGTAVADKWGLVTLEGVKVSKTGNKIVIQRQ</sequence>
<organism evidence="2">
    <name type="scientific">marine sediment metagenome</name>
    <dbReference type="NCBI Taxonomy" id="412755"/>
    <lineage>
        <taxon>unclassified sequences</taxon>
        <taxon>metagenomes</taxon>
        <taxon>ecological metagenomes</taxon>
    </lineage>
</organism>
<proteinExistence type="predicted"/>
<protein>
    <submittedName>
        <fullName evidence="2">Uncharacterized protein</fullName>
    </submittedName>
</protein>
<evidence type="ECO:0000313" key="2">
    <source>
        <dbReference type="EMBL" id="KKL49239.1"/>
    </source>
</evidence>
<comment type="caution">
    <text evidence="2">The sequence shown here is derived from an EMBL/GenBank/DDBJ whole genome shotgun (WGS) entry which is preliminary data.</text>
</comment>